<evidence type="ECO:0000313" key="1">
    <source>
        <dbReference type="EMBL" id="GAA0653137.1"/>
    </source>
</evidence>
<accession>A0AAV3T1I2</accession>
<dbReference type="AlphaFoldDB" id="A0AAV3T1I2"/>
<comment type="caution">
    <text evidence="1">The sequence shown here is derived from an EMBL/GenBank/DDBJ whole genome shotgun (WGS) entry which is preliminary data.</text>
</comment>
<name>A0AAV3T1I2_9EURY</name>
<sequence length="43" mass="4759">MAAKQSERVDVSDLPLNQMEAFVAGAEDVYVERTPAKTYVVTE</sequence>
<evidence type="ECO:0000313" key="2">
    <source>
        <dbReference type="Proteomes" id="UP001500194"/>
    </source>
</evidence>
<dbReference type="Proteomes" id="UP001500194">
    <property type="component" value="Unassembled WGS sequence"/>
</dbReference>
<dbReference type="GeneID" id="73769940"/>
<protein>
    <submittedName>
        <fullName evidence="1">Uncharacterized protein</fullName>
    </submittedName>
</protein>
<dbReference type="EMBL" id="BAAADU010000002">
    <property type="protein sequence ID" value="GAA0653137.1"/>
    <property type="molecule type" value="Genomic_DNA"/>
</dbReference>
<organism evidence="1 2">
    <name type="scientific">Salarchaeum japonicum</name>
    <dbReference type="NCBI Taxonomy" id="555573"/>
    <lineage>
        <taxon>Archaea</taxon>
        <taxon>Methanobacteriati</taxon>
        <taxon>Methanobacteriota</taxon>
        <taxon>Stenosarchaea group</taxon>
        <taxon>Halobacteria</taxon>
        <taxon>Halobacteriales</taxon>
        <taxon>Halobacteriaceae</taxon>
    </lineage>
</organism>
<gene>
    <name evidence="1" type="ORF">GCM10009019_15570</name>
</gene>
<dbReference type="RefSeq" id="WP_255473799.1">
    <property type="nucleotide sequence ID" value="NZ_BAAADU010000002.1"/>
</dbReference>
<keyword evidence="2" id="KW-1185">Reference proteome</keyword>
<proteinExistence type="predicted"/>
<reference evidence="1 2" key="1">
    <citation type="journal article" date="2019" name="Int. J. Syst. Evol. Microbiol.">
        <title>The Global Catalogue of Microorganisms (GCM) 10K type strain sequencing project: providing services to taxonomists for standard genome sequencing and annotation.</title>
        <authorList>
            <consortium name="The Broad Institute Genomics Platform"/>
            <consortium name="The Broad Institute Genome Sequencing Center for Infectious Disease"/>
            <person name="Wu L."/>
            <person name="Ma J."/>
        </authorList>
    </citation>
    <scope>NUCLEOTIDE SEQUENCE [LARGE SCALE GENOMIC DNA]</scope>
    <source>
        <strain evidence="1 2">JCM 16327</strain>
    </source>
</reference>